<reference evidence="2 3" key="1">
    <citation type="submission" date="2019-04" db="EMBL/GenBank/DDBJ databases">
        <title>Draft genome sequence of Youngimonas vesicularis.</title>
        <authorList>
            <person name="Hameed A."/>
        </authorList>
    </citation>
    <scope>NUCLEOTIDE SEQUENCE [LARGE SCALE GENOMIC DNA]</scope>
    <source>
        <strain evidence="2 3">CC-AMW-E</strain>
    </source>
</reference>
<dbReference type="AlphaFoldDB" id="A0A4S3MDW0"/>
<evidence type="ECO:0000313" key="2">
    <source>
        <dbReference type="EMBL" id="THD76298.1"/>
    </source>
</evidence>
<keyword evidence="3" id="KW-1185">Reference proteome</keyword>
<dbReference type="Proteomes" id="UP000306113">
    <property type="component" value="Unassembled WGS sequence"/>
</dbReference>
<protein>
    <submittedName>
        <fullName evidence="2">Uncharacterized protein</fullName>
    </submittedName>
</protein>
<organism evidence="2 3">
    <name type="scientific">Thalassobius vesicularis</name>
    <dbReference type="NCBI Taxonomy" id="1294297"/>
    <lineage>
        <taxon>Bacteria</taxon>
        <taxon>Pseudomonadati</taxon>
        <taxon>Pseudomonadota</taxon>
        <taxon>Alphaproteobacteria</taxon>
        <taxon>Rhodobacterales</taxon>
        <taxon>Roseobacteraceae</taxon>
        <taxon>Thalassovita</taxon>
    </lineage>
</organism>
<dbReference type="EMBL" id="SSMD01000001">
    <property type="protein sequence ID" value="THD76298.1"/>
    <property type="molecule type" value="Genomic_DNA"/>
</dbReference>
<proteinExistence type="predicted"/>
<accession>A0A4S3MDW0</accession>
<evidence type="ECO:0000256" key="1">
    <source>
        <dbReference type="SAM" id="MobiDB-lite"/>
    </source>
</evidence>
<gene>
    <name evidence="2" type="ORF">E7681_00200</name>
</gene>
<feature type="region of interest" description="Disordered" evidence="1">
    <location>
        <begin position="21"/>
        <end position="51"/>
    </location>
</feature>
<comment type="caution">
    <text evidence="2">The sequence shown here is derived from an EMBL/GenBank/DDBJ whole genome shotgun (WGS) entry which is preliminary data.</text>
</comment>
<name>A0A4S3MDW0_9RHOB</name>
<sequence>MSELLYHGEFIREKAVNGKSRPPVFSAKMPRKMGVGRQRARRERGVGERRPDDGQACCLLAVFIRAGRTFSQAFQFNKFQTSRIFFTNISNRSETFTNSIAFFRLPLCEQNRPGRSAAKSRG</sequence>
<evidence type="ECO:0000313" key="3">
    <source>
        <dbReference type="Proteomes" id="UP000306113"/>
    </source>
</evidence>